<organism evidence="10 11">
    <name type="scientific">Cucumis sativus</name>
    <name type="common">Cucumber</name>
    <dbReference type="NCBI Taxonomy" id="3659"/>
    <lineage>
        <taxon>Eukaryota</taxon>
        <taxon>Viridiplantae</taxon>
        <taxon>Streptophyta</taxon>
        <taxon>Embryophyta</taxon>
        <taxon>Tracheophyta</taxon>
        <taxon>Spermatophyta</taxon>
        <taxon>Magnoliopsida</taxon>
        <taxon>eudicotyledons</taxon>
        <taxon>Gunneridae</taxon>
        <taxon>Pentapetalae</taxon>
        <taxon>rosids</taxon>
        <taxon>fabids</taxon>
        <taxon>Cucurbitales</taxon>
        <taxon>Cucurbitaceae</taxon>
        <taxon>Benincaseae</taxon>
        <taxon>Cucumis</taxon>
    </lineage>
</organism>
<dbReference type="OrthoDB" id="2143914at2759"/>
<protein>
    <submittedName>
        <fullName evidence="10">Uncharacterized protein</fullName>
    </submittedName>
</protein>
<dbReference type="InterPro" id="IPR050560">
    <property type="entry name" value="MYB_TF"/>
</dbReference>
<dbReference type="AlphaFoldDB" id="A0A0A0LTE4"/>
<accession>A0A0A0LTE4</accession>
<dbReference type="SUPFAM" id="SSF46689">
    <property type="entry name" value="Homeodomain-like"/>
    <property type="match status" value="1"/>
</dbReference>
<dbReference type="SMART" id="SM00717">
    <property type="entry name" value="SANT"/>
    <property type="match status" value="2"/>
</dbReference>
<comment type="subcellular location">
    <subcellularLocation>
        <location evidence="1">Nucleus</location>
    </subcellularLocation>
</comment>
<dbReference type="GO" id="GO:0005634">
    <property type="term" value="C:nucleus"/>
    <property type="evidence" value="ECO:0000318"/>
    <property type="project" value="GO_Central"/>
</dbReference>
<feature type="region of interest" description="Disordered" evidence="7">
    <location>
        <begin position="169"/>
        <end position="193"/>
    </location>
</feature>
<dbReference type="GO" id="GO:0000978">
    <property type="term" value="F:RNA polymerase II cis-regulatory region sequence-specific DNA binding"/>
    <property type="evidence" value="ECO:0000318"/>
    <property type="project" value="GO_Central"/>
</dbReference>
<evidence type="ECO:0000313" key="11">
    <source>
        <dbReference type="Proteomes" id="UP000029981"/>
    </source>
</evidence>
<reference evidence="10 11" key="3">
    <citation type="journal article" date="2010" name="BMC Genomics">
        <title>Transcriptome sequencing and comparative analysis of cucumber flowers with different sex types.</title>
        <authorList>
            <person name="Guo S."/>
            <person name="Zheng Y."/>
            <person name="Joung J.G."/>
            <person name="Liu S."/>
            <person name="Zhang Z."/>
            <person name="Crasta O.R."/>
            <person name="Sobral B.W."/>
            <person name="Xu Y."/>
            <person name="Huang S."/>
            <person name="Fei Z."/>
        </authorList>
    </citation>
    <scope>NUCLEOTIDE SEQUENCE [LARGE SCALE GENOMIC DNA]</scope>
    <source>
        <strain evidence="11">cv. 9930</strain>
    </source>
</reference>
<reference evidence="10 11" key="4">
    <citation type="journal article" date="2011" name="BMC Genomics">
        <title>RNA-Seq improves annotation of protein-coding genes in the cucumber genome.</title>
        <authorList>
            <person name="Li Z."/>
            <person name="Zhang Z."/>
            <person name="Yan P."/>
            <person name="Huang S."/>
            <person name="Fei Z."/>
            <person name="Lin K."/>
        </authorList>
    </citation>
    <scope>NUCLEOTIDE SEQUENCE [LARGE SCALE GENOMIC DNA]</scope>
    <source>
        <strain evidence="11">cv. 9930</strain>
    </source>
</reference>
<feature type="domain" description="Myb-like" evidence="8">
    <location>
        <begin position="56"/>
        <end position="106"/>
    </location>
</feature>
<feature type="domain" description="HTH myb-type" evidence="9">
    <location>
        <begin position="6"/>
        <end position="59"/>
    </location>
</feature>
<dbReference type="Proteomes" id="UP000029981">
    <property type="component" value="Chromosome 2"/>
</dbReference>
<proteinExistence type="predicted"/>
<dbReference type="PANTHER" id="PTHR45614:SF124">
    <property type="entry name" value="OS03G0424300 PROTEIN"/>
    <property type="match status" value="1"/>
</dbReference>
<dbReference type="GO" id="GO:0006355">
    <property type="term" value="P:regulation of DNA-templated transcription"/>
    <property type="evidence" value="ECO:0000318"/>
    <property type="project" value="GO_Central"/>
</dbReference>
<dbReference type="InterPro" id="IPR017930">
    <property type="entry name" value="Myb_dom"/>
</dbReference>
<reference evidence="10 11" key="1">
    <citation type="journal article" date="2009" name="Nat. Genet.">
        <title>The genome of the cucumber, Cucumis sativus L.</title>
        <authorList>
            <person name="Huang S."/>
            <person name="Li R."/>
            <person name="Zhang Z."/>
            <person name="Li L."/>
            <person name="Gu X."/>
            <person name="Fan W."/>
            <person name="Lucas W.J."/>
            <person name="Wang X."/>
            <person name="Xie B."/>
            <person name="Ni P."/>
            <person name="Ren Y."/>
            <person name="Zhu H."/>
            <person name="Li J."/>
            <person name="Lin K."/>
            <person name="Jin W."/>
            <person name="Fei Z."/>
            <person name="Li G."/>
            <person name="Staub J."/>
            <person name="Kilian A."/>
            <person name="van der Vossen E.A."/>
            <person name="Wu Y."/>
            <person name="Guo J."/>
            <person name="He J."/>
            <person name="Jia Z."/>
            <person name="Ren Y."/>
            <person name="Tian G."/>
            <person name="Lu Y."/>
            <person name="Ruan J."/>
            <person name="Qian W."/>
            <person name="Wang M."/>
            <person name="Huang Q."/>
            <person name="Li B."/>
            <person name="Xuan Z."/>
            <person name="Cao J."/>
            <person name="Asan"/>
            <person name="Wu Z."/>
            <person name="Zhang J."/>
            <person name="Cai Q."/>
            <person name="Bai Y."/>
            <person name="Zhao B."/>
            <person name="Han Y."/>
            <person name="Li Y."/>
            <person name="Li X."/>
            <person name="Wang S."/>
            <person name="Shi Q."/>
            <person name="Liu S."/>
            <person name="Cho W.K."/>
            <person name="Kim J.Y."/>
            <person name="Xu Y."/>
            <person name="Heller-Uszynska K."/>
            <person name="Miao H."/>
            <person name="Cheng Z."/>
            <person name="Zhang S."/>
            <person name="Wu J."/>
            <person name="Yang Y."/>
            <person name="Kang H."/>
            <person name="Li M."/>
            <person name="Liang H."/>
            <person name="Ren X."/>
            <person name="Shi Z."/>
            <person name="Wen M."/>
            <person name="Jian M."/>
            <person name="Yang H."/>
            <person name="Zhang G."/>
            <person name="Yang Z."/>
            <person name="Chen R."/>
            <person name="Liu S."/>
            <person name="Li J."/>
            <person name="Ma L."/>
            <person name="Liu H."/>
            <person name="Zhou Y."/>
            <person name="Zhao J."/>
            <person name="Fang X."/>
            <person name="Li G."/>
            <person name="Fang L."/>
            <person name="Li Y."/>
            <person name="Liu D."/>
            <person name="Zheng H."/>
            <person name="Zhang Y."/>
            <person name="Qin N."/>
            <person name="Li Z."/>
            <person name="Yang G."/>
            <person name="Yang S."/>
            <person name="Bolund L."/>
            <person name="Kristiansen K."/>
            <person name="Zheng H."/>
            <person name="Li S."/>
            <person name="Zhang X."/>
            <person name="Yang H."/>
            <person name="Wang J."/>
            <person name="Sun R."/>
            <person name="Zhang B."/>
            <person name="Jiang S."/>
            <person name="Wang J."/>
            <person name="Du Y."/>
            <person name="Li S."/>
        </authorList>
    </citation>
    <scope>NUCLEOTIDE SEQUENCE [LARGE SCALE GENOMIC DNA]</scope>
    <source>
        <strain evidence="11">cv. 9930</strain>
    </source>
</reference>
<dbReference type="STRING" id="3659.A0A0A0LTE4"/>
<keyword evidence="11" id="KW-1185">Reference proteome</keyword>
<evidence type="ECO:0000256" key="2">
    <source>
        <dbReference type="ARBA" id="ARBA00022737"/>
    </source>
</evidence>
<evidence type="ECO:0000256" key="5">
    <source>
        <dbReference type="ARBA" id="ARBA00023163"/>
    </source>
</evidence>
<keyword evidence="4" id="KW-0238">DNA-binding</keyword>
<feature type="domain" description="Myb-like" evidence="8">
    <location>
        <begin position="4"/>
        <end position="55"/>
    </location>
</feature>
<dbReference type="eggNOG" id="KOG0048">
    <property type="taxonomic scope" value="Eukaryota"/>
</dbReference>
<keyword evidence="2" id="KW-0677">Repeat</keyword>
<dbReference type="PANTHER" id="PTHR45614">
    <property type="entry name" value="MYB PROTEIN-RELATED"/>
    <property type="match status" value="1"/>
</dbReference>
<dbReference type="CDD" id="cd00167">
    <property type="entry name" value="SANT"/>
    <property type="match status" value="2"/>
</dbReference>
<dbReference type="Gramene" id="KGN63306">
    <property type="protein sequence ID" value="KGN63306"/>
    <property type="gene ID" value="Csa_2G427310"/>
</dbReference>
<evidence type="ECO:0000259" key="9">
    <source>
        <dbReference type="PROSITE" id="PS51294"/>
    </source>
</evidence>
<evidence type="ECO:0000256" key="6">
    <source>
        <dbReference type="ARBA" id="ARBA00023242"/>
    </source>
</evidence>
<dbReference type="InterPro" id="IPR001005">
    <property type="entry name" value="SANT/Myb"/>
</dbReference>
<dbReference type="KEGG" id="csv:101210479"/>
<evidence type="ECO:0000256" key="1">
    <source>
        <dbReference type="ARBA" id="ARBA00004123"/>
    </source>
</evidence>
<name>A0A0A0LTE4_CUCSA</name>
<dbReference type="Pfam" id="PF00249">
    <property type="entry name" value="Myb_DNA-binding"/>
    <property type="match status" value="2"/>
</dbReference>
<dbReference type="PROSITE" id="PS50090">
    <property type="entry name" value="MYB_LIKE"/>
    <property type="match status" value="2"/>
</dbReference>
<evidence type="ECO:0000259" key="8">
    <source>
        <dbReference type="PROSITE" id="PS50090"/>
    </source>
</evidence>
<sequence length="301" mass="32297">MSKQTDRIKGPWSPEEDDALQRLVHKYGPRNWSLISKSIPGRSGKSCRLRWCNQLSPQVEHRAFTPDEDEAIINAQALYGNKWATIARLLSGRTDNAIKNHWNSTLKRKCSSMPDDTGGCHATSPPFKKSVSAGLYMPPNSPSGSDLSDSGFFPAVSSSHVFRPVPRTGAVLPPGETVSSSDDPPTSLSLSLPGADSSEVNFVANSVQGVGGVSERRSTGLACSATANGEERISGEKEESNSNGFGIFSSDLMAVMQEMIRKEVRNYMAGLMEQKVGGGGGVCYQQAAAGGFRNVVVQRID</sequence>
<feature type="domain" description="HTH myb-type" evidence="9">
    <location>
        <begin position="61"/>
        <end position="110"/>
    </location>
</feature>
<keyword evidence="6" id="KW-0539">Nucleus</keyword>
<evidence type="ECO:0000256" key="7">
    <source>
        <dbReference type="SAM" id="MobiDB-lite"/>
    </source>
</evidence>
<evidence type="ECO:0000313" key="10">
    <source>
        <dbReference type="EMBL" id="KGN63306.1"/>
    </source>
</evidence>
<dbReference type="InterPro" id="IPR009057">
    <property type="entry name" value="Homeodomain-like_sf"/>
</dbReference>
<keyword evidence="5" id="KW-0804">Transcription</keyword>
<dbReference type="EMBL" id="CM002923">
    <property type="protein sequence ID" value="KGN63306.1"/>
    <property type="molecule type" value="Genomic_DNA"/>
</dbReference>
<dbReference type="FunFam" id="1.10.10.60:FF:000060">
    <property type="entry name" value="MYB transcription factor"/>
    <property type="match status" value="1"/>
</dbReference>
<keyword evidence="3" id="KW-0805">Transcription regulation</keyword>
<gene>
    <name evidence="10" type="ORF">Csa_2G427310</name>
</gene>
<dbReference type="GO" id="GO:0000981">
    <property type="term" value="F:DNA-binding transcription factor activity, RNA polymerase II-specific"/>
    <property type="evidence" value="ECO:0000318"/>
    <property type="project" value="GO_Central"/>
</dbReference>
<evidence type="ECO:0000256" key="3">
    <source>
        <dbReference type="ARBA" id="ARBA00023015"/>
    </source>
</evidence>
<dbReference type="PROSITE" id="PS51294">
    <property type="entry name" value="HTH_MYB"/>
    <property type="match status" value="2"/>
</dbReference>
<dbReference type="OMA" id="IPMSQIG"/>
<reference evidence="10 11" key="2">
    <citation type="journal article" date="2009" name="PLoS ONE">
        <title>An integrated genetic and cytogenetic map of the cucumber genome.</title>
        <authorList>
            <person name="Ren Y."/>
            <person name="Zhang Z."/>
            <person name="Liu J."/>
            <person name="Staub J.E."/>
            <person name="Han Y."/>
            <person name="Cheng Z."/>
            <person name="Li X."/>
            <person name="Lu J."/>
            <person name="Miao H."/>
            <person name="Kang H."/>
            <person name="Xie B."/>
            <person name="Gu X."/>
            <person name="Wang X."/>
            <person name="Du Y."/>
            <person name="Jin W."/>
            <person name="Huang S."/>
        </authorList>
    </citation>
    <scope>NUCLEOTIDE SEQUENCE [LARGE SCALE GENOMIC DNA]</scope>
    <source>
        <strain evidence="11">cv. 9930</strain>
    </source>
</reference>
<evidence type="ECO:0000256" key="4">
    <source>
        <dbReference type="ARBA" id="ARBA00023125"/>
    </source>
</evidence>
<dbReference type="Gene3D" id="1.10.10.60">
    <property type="entry name" value="Homeodomain-like"/>
    <property type="match status" value="2"/>
</dbReference>
<feature type="compositionally biased region" description="Low complexity" evidence="7">
    <location>
        <begin position="179"/>
        <end position="193"/>
    </location>
</feature>